<dbReference type="Pfam" id="PF05943">
    <property type="entry name" value="VipB"/>
    <property type="match status" value="1"/>
</dbReference>
<dbReference type="PANTHER" id="PTHR35565:SF3">
    <property type="entry name" value="TYPE VI SECRETION SYSTEM SHEATH PROTEIN TSSC1"/>
    <property type="match status" value="1"/>
</dbReference>
<feature type="domain" description="TssC1 N-terminal" evidence="2">
    <location>
        <begin position="76"/>
        <end position="382"/>
    </location>
</feature>
<dbReference type="NCBIfam" id="TIGR03355">
    <property type="entry name" value="VI_chp_2"/>
    <property type="match status" value="1"/>
</dbReference>
<dbReference type="InterPro" id="IPR010269">
    <property type="entry name" value="T6SS_TssC-like"/>
</dbReference>
<protein>
    <recommendedName>
        <fullName evidence="6">Type VI secretion system contractile sheath large subunit</fullName>
    </recommendedName>
</protein>
<dbReference type="EMBL" id="CAKLPX010000001">
    <property type="protein sequence ID" value="CAH0990142.1"/>
    <property type="molecule type" value="Genomic_DNA"/>
</dbReference>
<sequence>MAKVGTSKMSAELENQVAAEAAPATEESVNLLEQAIGATRQTKREDAQDLLNNLTEQVLKGTVTWDRNLTKTISSAVDAIDEAISKQLAAVMHNDKFQKLEGSWRGLNHLVMNSETSATLKIRMLNLSKKELFKDMDKAVEFDQSQTFKKVYEEEFGIAGGEPFGAMIGDFEFTNHPEDIDLLSNMSNVAAAGFCPFISSAGPEFFGFDEFTELSKPRDLGQIFESQEYIKWRSFRDSDDSRFVTLTMPRVLSRLPYGEQTKPVEAFNYEEFPLDGSGMSVAVEHDDYCWMNAAYVMGTTLTKAFAENSWCTAIRGAEGGGKVEGLPSHIFKSDDGDTDQKCPTEIGITDRREAELSNEGFLPLCHYKNTDYSVFFGAQTSQSPSIYDDPDATANASISARLPYIMATARIAHYLKVMARDKIGSFMEAKDAERWLNKWISNYTNSNPEASAEMKAKYPLAEARVEVRENPGAPGSYSAIAYLRPWLQMEELTTSLRMVANIPSQG</sequence>
<dbReference type="PANTHER" id="PTHR35565">
    <property type="entry name" value="CYTOPLASMIC PROTEIN-RELATED"/>
    <property type="match status" value="1"/>
</dbReference>
<evidence type="ECO:0008006" key="6">
    <source>
        <dbReference type="Google" id="ProtNLM"/>
    </source>
</evidence>
<evidence type="ECO:0000259" key="2">
    <source>
        <dbReference type="Pfam" id="PF05943"/>
    </source>
</evidence>
<dbReference type="InterPro" id="IPR044032">
    <property type="entry name" value="TssC1_C"/>
</dbReference>
<evidence type="ECO:0000313" key="5">
    <source>
        <dbReference type="Proteomes" id="UP000838100"/>
    </source>
</evidence>
<dbReference type="Pfam" id="PF18945">
    <property type="entry name" value="VipB_2"/>
    <property type="match status" value="1"/>
</dbReference>
<proteinExistence type="predicted"/>
<gene>
    <name evidence="4" type="ORF">SIN8267_00227</name>
</gene>
<name>A0ABN8EGZ7_9GAMM</name>
<keyword evidence="5" id="KW-1185">Reference proteome</keyword>
<organism evidence="4 5">
    <name type="scientific">Sinobacterium norvegicum</name>
    <dbReference type="NCBI Taxonomy" id="1641715"/>
    <lineage>
        <taxon>Bacteria</taxon>
        <taxon>Pseudomonadati</taxon>
        <taxon>Pseudomonadota</taxon>
        <taxon>Gammaproteobacteria</taxon>
        <taxon>Cellvibrionales</taxon>
        <taxon>Spongiibacteraceae</taxon>
        <taxon>Sinobacterium</taxon>
    </lineage>
</organism>
<evidence type="ECO:0000313" key="4">
    <source>
        <dbReference type="EMBL" id="CAH0990142.1"/>
    </source>
</evidence>
<comment type="caution">
    <text evidence="4">The sequence shown here is derived from an EMBL/GenBank/DDBJ whole genome shotgun (WGS) entry which is preliminary data.</text>
</comment>
<evidence type="ECO:0000256" key="1">
    <source>
        <dbReference type="SAM" id="MobiDB-lite"/>
    </source>
</evidence>
<feature type="region of interest" description="Disordered" evidence="1">
    <location>
        <begin position="1"/>
        <end position="24"/>
    </location>
</feature>
<evidence type="ECO:0000259" key="3">
    <source>
        <dbReference type="Pfam" id="PF18945"/>
    </source>
</evidence>
<feature type="domain" description="TssC1 C-terminal" evidence="3">
    <location>
        <begin position="392"/>
        <end position="502"/>
    </location>
</feature>
<reference evidence="4" key="1">
    <citation type="submission" date="2021-12" db="EMBL/GenBank/DDBJ databases">
        <authorList>
            <person name="Rodrigo-Torres L."/>
            <person name="Arahal R. D."/>
            <person name="Lucena T."/>
        </authorList>
    </citation>
    <scope>NUCLEOTIDE SEQUENCE</scope>
    <source>
        <strain evidence="4">CECT 8267</strain>
    </source>
</reference>
<dbReference type="InterPro" id="IPR044031">
    <property type="entry name" value="TssC1_N"/>
</dbReference>
<accession>A0ABN8EGZ7</accession>
<dbReference type="Proteomes" id="UP000838100">
    <property type="component" value="Unassembled WGS sequence"/>
</dbReference>